<gene>
    <name evidence="1" type="ORF">BDR25DRAFT_303259</name>
</gene>
<protein>
    <submittedName>
        <fullName evidence="1">Uncharacterized protein</fullName>
    </submittedName>
</protein>
<comment type="caution">
    <text evidence="1">The sequence shown here is derived from an EMBL/GenBank/DDBJ whole genome shotgun (WGS) entry which is preliminary data.</text>
</comment>
<sequence>MAASRAPTPPPPCGSIRNGPCPAHQVHAFLPVDYFNLPCDHGATSAFCNSLEARNTNFRIADSPTPPNSVNNGRRHSLDSPATPPPSYQASSRVHHVRTRSQAHQLSSEHTAWDLEIARRYHTWPSVRRFTPLGLQQASKRRKSMPSRGWAVWLLILVFLCGLGGFFVWISKLPESHSHT</sequence>
<evidence type="ECO:0000313" key="2">
    <source>
        <dbReference type="Proteomes" id="UP000799755"/>
    </source>
</evidence>
<reference evidence="1" key="1">
    <citation type="journal article" date="2020" name="Stud. Mycol.">
        <title>101 Dothideomycetes genomes: a test case for predicting lifestyles and emergence of pathogens.</title>
        <authorList>
            <person name="Haridas S."/>
            <person name="Albert R."/>
            <person name="Binder M."/>
            <person name="Bloem J."/>
            <person name="Labutti K."/>
            <person name="Salamov A."/>
            <person name="Andreopoulos B."/>
            <person name="Baker S."/>
            <person name="Barry K."/>
            <person name="Bills G."/>
            <person name="Bluhm B."/>
            <person name="Cannon C."/>
            <person name="Castanera R."/>
            <person name="Culley D."/>
            <person name="Daum C."/>
            <person name="Ezra D."/>
            <person name="Gonzalez J."/>
            <person name="Henrissat B."/>
            <person name="Kuo A."/>
            <person name="Liang C."/>
            <person name="Lipzen A."/>
            <person name="Lutzoni F."/>
            <person name="Magnuson J."/>
            <person name="Mondo S."/>
            <person name="Nolan M."/>
            <person name="Ohm R."/>
            <person name="Pangilinan J."/>
            <person name="Park H.-J."/>
            <person name="Ramirez L."/>
            <person name="Alfaro M."/>
            <person name="Sun H."/>
            <person name="Tritt A."/>
            <person name="Yoshinaga Y."/>
            <person name="Zwiers L.-H."/>
            <person name="Turgeon B."/>
            <person name="Goodwin S."/>
            <person name="Spatafora J."/>
            <person name="Crous P."/>
            <person name="Grigoriev I."/>
        </authorList>
    </citation>
    <scope>NUCLEOTIDE SEQUENCE</scope>
    <source>
        <strain evidence="1">ATCC 200398</strain>
    </source>
</reference>
<name>A0ACB6QXX4_9PLEO</name>
<dbReference type="Proteomes" id="UP000799755">
    <property type="component" value="Unassembled WGS sequence"/>
</dbReference>
<accession>A0ACB6QXX4</accession>
<dbReference type="EMBL" id="MU003504">
    <property type="protein sequence ID" value="KAF2471894.1"/>
    <property type="molecule type" value="Genomic_DNA"/>
</dbReference>
<proteinExistence type="predicted"/>
<organism evidence="1 2">
    <name type="scientific">Lindgomyces ingoldianus</name>
    <dbReference type="NCBI Taxonomy" id="673940"/>
    <lineage>
        <taxon>Eukaryota</taxon>
        <taxon>Fungi</taxon>
        <taxon>Dikarya</taxon>
        <taxon>Ascomycota</taxon>
        <taxon>Pezizomycotina</taxon>
        <taxon>Dothideomycetes</taxon>
        <taxon>Pleosporomycetidae</taxon>
        <taxon>Pleosporales</taxon>
        <taxon>Lindgomycetaceae</taxon>
        <taxon>Lindgomyces</taxon>
    </lineage>
</organism>
<keyword evidence="2" id="KW-1185">Reference proteome</keyword>
<evidence type="ECO:0000313" key="1">
    <source>
        <dbReference type="EMBL" id="KAF2471894.1"/>
    </source>
</evidence>